<feature type="region of interest" description="Disordered" evidence="2">
    <location>
        <begin position="1"/>
        <end position="35"/>
    </location>
</feature>
<feature type="region of interest" description="Disordered" evidence="2">
    <location>
        <begin position="135"/>
        <end position="171"/>
    </location>
</feature>
<feature type="compositionally biased region" description="Polar residues" evidence="2">
    <location>
        <begin position="340"/>
        <end position="355"/>
    </location>
</feature>
<name>A0AA38XIS3_9EURO</name>
<proteinExistence type="predicted"/>
<dbReference type="Proteomes" id="UP001172673">
    <property type="component" value="Unassembled WGS sequence"/>
</dbReference>
<sequence>MFRLTSALPSFRGGHTSGDCHTKATSEEQDGVPPLNTLTPAITVQDTTPVQNIPPWVRELNNSRVTRQSRSSSIVSTQTKFTTNTLHEDARSIDINVGGQYFRISRDGSRVTADAPPPYAGPGEVVRFQGGHVSDRASLHSQASSEWEEDDEENADEPEEGAVTPRSTFTTLDTDHGVRANILDPTEFEMPSPVGYDRLTHRSSSATLVGSVRASTSGAATDRRPPFNEGRDTPASMQGRRTVSQDVPSSLSGLASSPLRRANGVRLPRLNTGASGDVARATHRPERFREAPAPGRPLQIRSADAILGDLTANREPRSPDFIGRNARGTFPFPIRAAPSQSTVLSRNHDTASNGEGASDGEAPREENNIPLAMDDENDISLHYARMMRTLDASHRKALLAKEKQVSELLEKLNEKDIVMRQQLRAKDFIISDLKQRLSSLEDNVETMLEKARHQVEDLWEARWKDRDFHLRERMRRIEEDAQKVIDSVRAGNVQSGEGQKSPQRSLYQESLDETPTG</sequence>
<keyword evidence="1" id="KW-0175">Coiled coil</keyword>
<evidence type="ECO:0000256" key="2">
    <source>
        <dbReference type="SAM" id="MobiDB-lite"/>
    </source>
</evidence>
<protein>
    <submittedName>
        <fullName evidence="3">Uncharacterized protein</fullName>
    </submittedName>
</protein>
<reference evidence="3" key="1">
    <citation type="submission" date="2022-10" db="EMBL/GenBank/DDBJ databases">
        <title>Culturing micro-colonial fungi from biological soil crusts in the Mojave desert and describing Neophaeococcomyces mojavensis, and introducing the new genera and species Taxawa tesnikishii.</title>
        <authorList>
            <person name="Kurbessoian T."/>
            <person name="Stajich J.E."/>
        </authorList>
    </citation>
    <scope>NUCLEOTIDE SEQUENCE</scope>
    <source>
        <strain evidence="3">TK_41</strain>
    </source>
</reference>
<feature type="region of interest" description="Disordered" evidence="2">
    <location>
        <begin position="340"/>
        <end position="367"/>
    </location>
</feature>
<feature type="compositionally biased region" description="Polar residues" evidence="2">
    <location>
        <begin position="492"/>
        <end position="517"/>
    </location>
</feature>
<feature type="region of interest" description="Disordered" evidence="2">
    <location>
        <begin position="487"/>
        <end position="517"/>
    </location>
</feature>
<feature type="compositionally biased region" description="Acidic residues" evidence="2">
    <location>
        <begin position="146"/>
        <end position="160"/>
    </location>
</feature>
<keyword evidence="4" id="KW-1185">Reference proteome</keyword>
<feature type="compositionally biased region" description="Basic and acidic residues" evidence="2">
    <location>
        <begin position="221"/>
        <end position="232"/>
    </location>
</feature>
<dbReference type="AlphaFoldDB" id="A0AA38XIS3"/>
<evidence type="ECO:0000313" key="4">
    <source>
        <dbReference type="Proteomes" id="UP001172673"/>
    </source>
</evidence>
<feature type="compositionally biased region" description="Polar residues" evidence="2">
    <location>
        <begin position="235"/>
        <end position="247"/>
    </location>
</feature>
<comment type="caution">
    <text evidence="3">The sequence shown here is derived from an EMBL/GenBank/DDBJ whole genome shotgun (WGS) entry which is preliminary data.</text>
</comment>
<evidence type="ECO:0000256" key="1">
    <source>
        <dbReference type="SAM" id="Coils"/>
    </source>
</evidence>
<feature type="region of interest" description="Disordered" evidence="2">
    <location>
        <begin position="210"/>
        <end position="257"/>
    </location>
</feature>
<organism evidence="3 4">
    <name type="scientific">Cladophialophora chaetospira</name>
    <dbReference type="NCBI Taxonomy" id="386627"/>
    <lineage>
        <taxon>Eukaryota</taxon>
        <taxon>Fungi</taxon>
        <taxon>Dikarya</taxon>
        <taxon>Ascomycota</taxon>
        <taxon>Pezizomycotina</taxon>
        <taxon>Eurotiomycetes</taxon>
        <taxon>Chaetothyriomycetidae</taxon>
        <taxon>Chaetothyriales</taxon>
        <taxon>Herpotrichiellaceae</taxon>
        <taxon>Cladophialophora</taxon>
    </lineage>
</organism>
<feature type="coiled-coil region" evidence="1">
    <location>
        <begin position="395"/>
        <end position="450"/>
    </location>
</feature>
<feature type="compositionally biased region" description="Low complexity" evidence="2">
    <location>
        <begin position="248"/>
        <end position="257"/>
    </location>
</feature>
<feature type="compositionally biased region" description="Polar residues" evidence="2">
    <location>
        <begin position="210"/>
        <end position="219"/>
    </location>
</feature>
<gene>
    <name evidence="3" type="ORF">H2200_002014</name>
</gene>
<dbReference type="EMBL" id="JAPDRK010000003">
    <property type="protein sequence ID" value="KAJ9613878.1"/>
    <property type="molecule type" value="Genomic_DNA"/>
</dbReference>
<evidence type="ECO:0000313" key="3">
    <source>
        <dbReference type="EMBL" id="KAJ9613878.1"/>
    </source>
</evidence>
<accession>A0AA38XIS3</accession>